<dbReference type="EMBL" id="MLYV02000009">
    <property type="protein sequence ID" value="PSS38057.1"/>
    <property type="molecule type" value="Genomic_DNA"/>
</dbReference>
<dbReference type="AlphaFoldDB" id="A0A1U7KMV6"/>
<dbReference type="EMBL" id="MLYV02000728">
    <property type="protein sequence ID" value="PSR78717.1"/>
    <property type="molecule type" value="Genomic_DNA"/>
</dbReference>
<dbReference type="Proteomes" id="UP000186601">
    <property type="component" value="Unassembled WGS sequence"/>
</dbReference>
<evidence type="ECO:0000313" key="2">
    <source>
        <dbReference type="EMBL" id="PSR71748.1"/>
    </source>
</evidence>
<proteinExistence type="predicted"/>
<dbReference type="EMBL" id="MLYV02001245">
    <property type="protein sequence ID" value="PSR71748.1"/>
    <property type="molecule type" value="Genomic_DNA"/>
</dbReference>
<feature type="non-terminal residue" evidence="6">
    <location>
        <position position="1"/>
    </location>
</feature>
<evidence type="ECO:0000313" key="7">
    <source>
        <dbReference type="Proteomes" id="UP000186601"/>
    </source>
</evidence>
<evidence type="ECO:0000313" key="3">
    <source>
        <dbReference type="EMBL" id="PSR73349.1"/>
    </source>
</evidence>
<dbReference type="EMBL" id="MLYV02000282">
    <property type="protein sequence ID" value="PSS19960.1"/>
    <property type="molecule type" value="Genomic_DNA"/>
</dbReference>
<organism evidence="6 7">
    <name type="scientific">Hermanssonia centrifuga</name>
    <dbReference type="NCBI Taxonomy" id="98765"/>
    <lineage>
        <taxon>Eukaryota</taxon>
        <taxon>Fungi</taxon>
        <taxon>Dikarya</taxon>
        <taxon>Basidiomycota</taxon>
        <taxon>Agaricomycotina</taxon>
        <taxon>Agaricomycetes</taxon>
        <taxon>Polyporales</taxon>
        <taxon>Meruliaceae</taxon>
        <taxon>Hermanssonia</taxon>
    </lineage>
</organism>
<reference evidence="6 7" key="1">
    <citation type="submission" date="2018-02" db="EMBL/GenBank/DDBJ databases">
        <title>Genome sequence of the basidiomycete white-rot fungus Phlebia centrifuga.</title>
        <authorList>
            <person name="Granchi Z."/>
            <person name="Peng M."/>
            <person name="de Vries R.P."/>
            <person name="Hilden K."/>
            <person name="Makela M.R."/>
            <person name="Grigoriev I."/>
            <person name="Riley R."/>
        </authorList>
    </citation>
    <scope>NUCLEOTIDE SEQUENCE [LARGE SCALE GENOMIC DNA]</scope>
    <source>
        <strain evidence="6 7">FBCC195</strain>
    </source>
</reference>
<name>A0A1U7KMV6_9APHY</name>
<evidence type="ECO:0000313" key="6">
    <source>
        <dbReference type="EMBL" id="PSS38057.1"/>
    </source>
</evidence>
<dbReference type="EMBL" id="MLYV02001263">
    <property type="protein sequence ID" value="PSR71585.1"/>
    <property type="molecule type" value="Genomic_DNA"/>
</dbReference>
<accession>A0A1U7KMV6</accession>
<keyword evidence="7" id="KW-1185">Reference proteome</keyword>
<evidence type="ECO:0000313" key="5">
    <source>
        <dbReference type="EMBL" id="PSS19960.1"/>
    </source>
</evidence>
<comment type="caution">
    <text evidence="6">The sequence shown here is derived from an EMBL/GenBank/DDBJ whole genome shotgun (WGS) entry which is preliminary data.</text>
</comment>
<dbReference type="EMBL" id="MLYV02001082">
    <property type="protein sequence ID" value="PSR73349.1"/>
    <property type="molecule type" value="Genomic_DNA"/>
</dbReference>
<evidence type="ECO:0000313" key="1">
    <source>
        <dbReference type="EMBL" id="PSR71585.1"/>
    </source>
</evidence>
<gene>
    <name evidence="3" type="ORF">PHLCEN_2v10814</name>
    <name evidence="2" type="ORF">PHLCEN_2v12396</name>
    <name evidence="1" type="ORF">PHLCEN_2v12540</name>
    <name evidence="5" type="ORF">PHLCEN_2v3133</name>
    <name evidence="4" type="ORF">PHLCEN_2v7306</name>
    <name evidence="6" type="ORF">PHLCEN_2v99</name>
</gene>
<sequence>VLFLLLGAIGINAGCPPCTLQMLGGWPRMALRGRADAEVAIIPADYPGERRYQGSILRVSQTLDAG</sequence>
<evidence type="ECO:0000313" key="4">
    <source>
        <dbReference type="EMBL" id="PSR78717.1"/>
    </source>
</evidence>
<protein>
    <submittedName>
        <fullName evidence="6">Uncharacterized protein</fullName>
    </submittedName>
</protein>